<accession>A0ABY7ELQ3</accession>
<name>A0ABY7ELQ3_MYAAR</name>
<sequence>MLLQYQMEISDNTLFMFIIQVVW</sequence>
<proteinExistence type="predicted"/>
<protein>
    <submittedName>
        <fullName evidence="1">Uncharacterized protein</fullName>
    </submittedName>
</protein>
<keyword evidence="2" id="KW-1185">Reference proteome</keyword>
<dbReference type="EMBL" id="CP111017">
    <property type="protein sequence ID" value="WAR08126.1"/>
    <property type="molecule type" value="Genomic_DNA"/>
</dbReference>
<reference evidence="1" key="1">
    <citation type="submission" date="2022-11" db="EMBL/GenBank/DDBJ databases">
        <title>Centuries of genome instability and evolution in soft-shell clam transmissible cancer (bioRxiv).</title>
        <authorList>
            <person name="Hart S.F.M."/>
            <person name="Yonemitsu M.A."/>
            <person name="Giersch R.M."/>
            <person name="Beal B.F."/>
            <person name="Arriagada G."/>
            <person name="Davis B.W."/>
            <person name="Ostrander E.A."/>
            <person name="Goff S.P."/>
            <person name="Metzger M.J."/>
        </authorList>
    </citation>
    <scope>NUCLEOTIDE SEQUENCE</scope>
    <source>
        <strain evidence="1">MELC-2E11</strain>
        <tissue evidence="1">Siphon/mantle</tissue>
    </source>
</reference>
<organism evidence="1 2">
    <name type="scientific">Mya arenaria</name>
    <name type="common">Soft-shell clam</name>
    <dbReference type="NCBI Taxonomy" id="6604"/>
    <lineage>
        <taxon>Eukaryota</taxon>
        <taxon>Metazoa</taxon>
        <taxon>Spiralia</taxon>
        <taxon>Lophotrochozoa</taxon>
        <taxon>Mollusca</taxon>
        <taxon>Bivalvia</taxon>
        <taxon>Autobranchia</taxon>
        <taxon>Heteroconchia</taxon>
        <taxon>Euheterodonta</taxon>
        <taxon>Imparidentia</taxon>
        <taxon>Neoheterodontei</taxon>
        <taxon>Myida</taxon>
        <taxon>Myoidea</taxon>
        <taxon>Myidae</taxon>
        <taxon>Mya</taxon>
    </lineage>
</organism>
<evidence type="ECO:0000313" key="2">
    <source>
        <dbReference type="Proteomes" id="UP001164746"/>
    </source>
</evidence>
<dbReference type="Proteomes" id="UP001164746">
    <property type="component" value="Chromosome 6"/>
</dbReference>
<gene>
    <name evidence="1" type="ORF">MAR_018084</name>
</gene>
<evidence type="ECO:0000313" key="1">
    <source>
        <dbReference type="EMBL" id="WAR08126.1"/>
    </source>
</evidence>